<dbReference type="Proteomes" id="UP000079169">
    <property type="component" value="Unplaced"/>
</dbReference>
<dbReference type="STRING" id="121845.A0A1S3D4Z6"/>
<proteinExistence type="predicted"/>
<dbReference type="InterPro" id="IPR040023">
    <property type="entry name" value="WBP4"/>
</dbReference>
<keyword evidence="2" id="KW-0479">Metal-binding</keyword>
<gene>
    <name evidence="9" type="primary">LOC103511468</name>
</gene>
<keyword evidence="4" id="KW-0862">Zinc</keyword>
<evidence type="ECO:0000256" key="3">
    <source>
        <dbReference type="ARBA" id="ARBA00022771"/>
    </source>
</evidence>
<dbReference type="GO" id="GO:0008270">
    <property type="term" value="F:zinc ion binding"/>
    <property type="evidence" value="ECO:0007669"/>
    <property type="project" value="UniProtKB-KW"/>
</dbReference>
<dbReference type="GO" id="GO:0003723">
    <property type="term" value="F:RNA binding"/>
    <property type="evidence" value="ECO:0007669"/>
    <property type="project" value="TreeGrafter"/>
</dbReference>
<evidence type="ECO:0000256" key="6">
    <source>
        <dbReference type="SAM" id="MobiDB-lite"/>
    </source>
</evidence>
<evidence type="ECO:0000259" key="7">
    <source>
        <dbReference type="PROSITE" id="PS50171"/>
    </source>
</evidence>
<evidence type="ECO:0000256" key="4">
    <source>
        <dbReference type="ARBA" id="ARBA00022833"/>
    </source>
</evidence>
<evidence type="ECO:0000256" key="5">
    <source>
        <dbReference type="ARBA" id="ARBA00023242"/>
    </source>
</evidence>
<evidence type="ECO:0000256" key="1">
    <source>
        <dbReference type="ARBA" id="ARBA00004123"/>
    </source>
</evidence>
<dbReference type="InterPro" id="IPR036236">
    <property type="entry name" value="Znf_C2H2_sf"/>
</dbReference>
<reference evidence="9" key="1">
    <citation type="submission" date="2025-08" db="UniProtKB">
        <authorList>
            <consortium name="RefSeq"/>
        </authorList>
    </citation>
    <scope>IDENTIFICATION</scope>
</reference>
<name>A0A1S3D4Z6_DIACI</name>
<dbReference type="PaxDb" id="121845-A0A1S3D4Z6"/>
<dbReference type="PANTHER" id="PTHR13173:SF10">
    <property type="entry name" value="WW DOMAIN-BINDING PROTEIN 4"/>
    <property type="match status" value="1"/>
</dbReference>
<protein>
    <submittedName>
        <fullName evidence="9">Uncharacterized protein LOC103511468</fullName>
    </submittedName>
</protein>
<keyword evidence="5" id="KW-0539">Nucleus</keyword>
<evidence type="ECO:0000256" key="2">
    <source>
        <dbReference type="ARBA" id="ARBA00022723"/>
    </source>
</evidence>
<keyword evidence="8" id="KW-1185">Reference proteome</keyword>
<dbReference type="InterPro" id="IPR000690">
    <property type="entry name" value="Matrin/U1-C_Znf_C2H2"/>
</dbReference>
<feature type="domain" description="Matrin-type" evidence="7">
    <location>
        <begin position="36"/>
        <end position="67"/>
    </location>
</feature>
<dbReference type="SMART" id="SM00451">
    <property type="entry name" value="ZnF_U1"/>
    <property type="match status" value="1"/>
</dbReference>
<dbReference type="InterPro" id="IPR013085">
    <property type="entry name" value="U1-CZ_Znf_C2H2"/>
</dbReference>
<accession>A0A1S3D4Z6</accession>
<sequence>MFSDSIVEQGLTCGPYICRQGFGYIGADYWKSQDRKYCDFCKCWIADNKPSIQFHESGKKHKENVSKRLSEISKQSVIDQKKRDQDNADFKKMEEEALKAYMKDIDRGGDYSSQQIKDKYDIPLPSKSDLPNVPLPQSPYDVPLPPPSKHVPGPEEVVHYLTLRAYNFTSLVVHCLSESGIGLITAPRRGKTLDLFVQCAKSAGLAHARNRGIPPFIIPSDLIFESGPKAGDSNQLSPVGDTYILETTNDTRHKGLFSNPLWQPFSLFQLYEMREKYDAKFAQCLNNLAHGCLIFSDVKMLKSRDIVTKYDLNVPQFAINLFKTKKEIKIQLRDRLCGPSSSKSSRSSKPTYSEPIGPQMRAPGGALGQWETVEEEKLPELDLPQRDYVELQVPTLHSDYPEFKVKEKTVQSLKDKDSFVKKEEDGAPAFKKRKVNRGNARQRLDTD</sequence>
<dbReference type="RefSeq" id="XP_008474412.2">
    <property type="nucleotide sequence ID" value="XM_008476190.2"/>
</dbReference>
<dbReference type="InterPro" id="IPR003604">
    <property type="entry name" value="Matrin/U1-like-C_Znf_C2H2"/>
</dbReference>
<dbReference type="Gene3D" id="3.30.160.60">
    <property type="entry name" value="Classic Zinc Finger"/>
    <property type="match status" value="1"/>
</dbReference>
<comment type="subcellular location">
    <subcellularLocation>
        <location evidence="1">Nucleus</location>
    </subcellularLocation>
</comment>
<dbReference type="GeneID" id="103511468"/>
<organism evidence="8 9">
    <name type="scientific">Diaphorina citri</name>
    <name type="common">Asian citrus psyllid</name>
    <dbReference type="NCBI Taxonomy" id="121845"/>
    <lineage>
        <taxon>Eukaryota</taxon>
        <taxon>Metazoa</taxon>
        <taxon>Ecdysozoa</taxon>
        <taxon>Arthropoda</taxon>
        <taxon>Hexapoda</taxon>
        <taxon>Insecta</taxon>
        <taxon>Pterygota</taxon>
        <taxon>Neoptera</taxon>
        <taxon>Paraneoptera</taxon>
        <taxon>Hemiptera</taxon>
        <taxon>Sternorrhyncha</taxon>
        <taxon>Psylloidea</taxon>
        <taxon>Psyllidae</taxon>
        <taxon>Diaphorininae</taxon>
        <taxon>Diaphorina</taxon>
    </lineage>
</organism>
<dbReference type="GO" id="GO:0000398">
    <property type="term" value="P:mRNA splicing, via spliceosome"/>
    <property type="evidence" value="ECO:0007669"/>
    <property type="project" value="InterPro"/>
</dbReference>
<feature type="region of interest" description="Disordered" evidence="6">
    <location>
        <begin position="422"/>
        <end position="447"/>
    </location>
</feature>
<evidence type="ECO:0000313" key="9">
    <source>
        <dbReference type="RefSeq" id="XP_008474412.2"/>
    </source>
</evidence>
<dbReference type="KEGG" id="dci:103511468"/>
<dbReference type="Pfam" id="PF06220">
    <property type="entry name" value="zf-U1"/>
    <property type="match status" value="1"/>
</dbReference>
<evidence type="ECO:0000313" key="8">
    <source>
        <dbReference type="Proteomes" id="UP000079169"/>
    </source>
</evidence>
<dbReference type="PANTHER" id="PTHR13173">
    <property type="entry name" value="WW DOMAIN BINDING PROTEIN 4"/>
    <property type="match status" value="1"/>
</dbReference>
<dbReference type="GO" id="GO:0071011">
    <property type="term" value="C:precatalytic spliceosome"/>
    <property type="evidence" value="ECO:0007669"/>
    <property type="project" value="TreeGrafter"/>
</dbReference>
<dbReference type="AlphaFoldDB" id="A0A1S3D4Z6"/>
<keyword evidence="3" id="KW-0863">Zinc-finger</keyword>
<feature type="compositionally biased region" description="Low complexity" evidence="6">
    <location>
        <begin position="340"/>
        <end position="349"/>
    </location>
</feature>
<feature type="region of interest" description="Disordered" evidence="6">
    <location>
        <begin position="337"/>
        <end position="365"/>
    </location>
</feature>
<dbReference type="SUPFAM" id="SSF57667">
    <property type="entry name" value="beta-beta-alpha zinc fingers"/>
    <property type="match status" value="1"/>
</dbReference>
<dbReference type="PROSITE" id="PS50171">
    <property type="entry name" value="ZF_MATRIN"/>
    <property type="match status" value="1"/>
</dbReference>